<organism evidence="10 11">
    <name type="scientific">Candidatus Thiothrix anitrata</name>
    <dbReference type="NCBI Taxonomy" id="2823902"/>
    <lineage>
        <taxon>Bacteria</taxon>
        <taxon>Pseudomonadati</taxon>
        <taxon>Pseudomonadota</taxon>
        <taxon>Gammaproteobacteria</taxon>
        <taxon>Thiotrichales</taxon>
        <taxon>Thiotrichaceae</taxon>
        <taxon>Thiothrix</taxon>
    </lineage>
</organism>
<keyword evidence="11" id="KW-1185">Reference proteome</keyword>
<dbReference type="Pfam" id="PF01323">
    <property type="entry name" value="DSBA"/>
    <property type="match status" value="1"/>
</dbReference>
<evidence type="ECO:0000256" key="4">
    <source>
        <dbReference type="ARBA" id="ARBA00022729"/>
    </source>
</evidence>
<dbReference type="PANTHER" id="PTHR35891">
    <property type="entry name" value="THIOL:DISULFIDE INTERCHANGE PROTEIN DSBA"/>
    <property type="match status" value="1"/>
</dbReference>
<comment type="similarity">
    <text evidence="2">Belongs to the thioredoxin family. DsbA subfamily.</text>
</comment>
<evidence type="ECO:0000256" key="8">
    <source>
        <dbReference type="SAM" id="SignalP"/>
    </source>
</evidence>
<dbReference type="PROSITE" id="PS51257">
    <property type="entry name" value="PROKAR_LIPOPROTEIN"/>
    <property type="match status" value="1"/>
</dbReference>
<dbReference type="PANTHER" id="PTHR35891:SF3">
    <property type="entry name" value="THIOL:DISULFIDE INTERCHANGE PROTEIN DSBL"/>
    <property type="match status" value="1"/>
</dbReference>
<accession>A0ABX7X6S3</accession>
<evidence type="ECO:0000259" key="9">
    <source>
        <dbReference type="PROSITE" id="PS51352"/>
    </source>
</evidence>
<dbReference type="Gene3D" id="3.40.30.10">
    <property type="entry name" value="Glutaredoxin"/>
    <property type="match status" value="1"/>
</dbReference>
<dbReference type="InterPro" id="IPR023205">
    <property type="entry name" value="DsbA/DsbL"/>
</dbReference>
<evidence type="ECO:0000256" key="3">
    <source>
        <dbReference type="ARBA" id="ARBA00013831"/>
    </source>
</evidence>
<feature type="chain" id="PRO_5046562998" description="Thiol:disulfide interchange protein DsbA" evidence="8">
    <location>
        <begin position="21"/>
        <end position="243"/>
    </location>
</feature>
<keyword evidence="6" id="KW-1015">Disulfide bond</keyword>
<dbReference type="SUPFAM" id="SSF52833">
    <property type="entry name" value="Thioredoxin-like"/>
    <property type="match status" value="1"/>
</dbReference>
<evidence type="ECO:0000256" key="6">
    <source>
        <dbReference type="ARBA" id="ARBA00023157"/>
    </source>
</evidence>
<dbReference type="InterPro" id="IPR050824">
    <property type="entry name" value="Thiol_disulfide_DsbA"/>
</dbReference>
<evidence type="ECO:0000256" key="2">
    <source>
        <dbReference type="ARBA" id="ARBA00005791"/>
    </source>
</evidence>
<gene>
    <name evidence="10" type="ORF">J8380_02540</name>
</gene>
<evidence type="ECO:0000313" key="10">
    <source>
        <dbReference type="EMBL" id="QTR50483.1"/>
    </source>
</evidence>
<evidence type="ECO:0000256" key="1">
    <source>
        <dbReference type="ARBA" id="ARBA00004418"/>
    </source>
</evidence>
<keyword evidence="4 8" id="KW-0732">Signal</keyword>
<name>A0ABX7X6S3_9GAMM</name>
<dbReference type="CDD" id="cd03019">
    <property type="entry name" value="DsbA_DsbA"/>
    <property type="match status" value="1"/>
</dbReference>
<proteinExistence type="inferred from homology"/>
<protein>
    <recommendedName>
        <fullName evidence="3">Thiol:disulfide interchange protein DsbA</fullName>
    </recommendedName>
</protein>
<feature type="domain" description="Thioredoxin" evidence="9">
    <location>
        <begin position="44"/>
        <end position="191"/>
    </location>
</feature>
<reference evidence="10 11" key="1">
    <citation type="submission" date="2021-04" db="EMBL/GenBank/DDBJ databases">
        <title>Genomics, taxonomy and metabolism of representatives of sulfur bacteria of the genus Thiothrix: Thiothrix fructosivorans QT, Thiothrix unzii A1T and three new species, Thiothrix subterranea sp. nov., Thiothrix litoralis sp. nov. and 'Candidatus Thiothrix anitrata' sp. nov.</title>
        <authorList>
            <person name="Ravin N.V."/>
            <person name="Smolyakov D."/>
            <person name="Rudenko T.S."/>
            <person name="Mardanov A.V."/>
            <person name="Beletsky A.V."/>
            <person name="Markov N.D."/>
            <person name="Fomenkov A.I."/>
            <person name="Roberts R.J."/>
            <person name="Karnachuk O.V."/>
            <person name="Novikov A."/>
            <person name="Grabovich M.Y."/>
        </authorList>
    </citation>
    <scope>NUCLEOTIDE SEQUENCE [LARGE SCALE GENOMIC DNA]</scope>
    <source>
        <strain evidence="10 11">A52</strain>
    </source>
</reference>
<evidence type="ECO:0000256" key="7">
    <source>
        <dbReference type="ARBA" id="ARBA00023284"/>
    </source>
</evidence>
<dbReference type="InterPro" id="IPR001853">
    <property type="entry name" value="DSBA-like_thioredoxin_dom"/>
</dbReference>
<dbReference type="InterPro" id="IPR013766">
    <property type="entry name" value="Thioredoxin_domain"/>
</dbReference>
<evidence type="ECO:0000256" key="5">
    <source>
        <dbReference type="ARBA" id="ARBA00022764"/>
    </source>
</evidence>
<dbReference type="InterPro" id="IPR036249">
    <property type="entry name" value="Thioredoxin-like_sf"/>
</dbReference>
<comment type="subcellular location">
    <subcellularLocation>
        <location evidence="1">Periplasm</location>
    </subcellularLocation>
</comment>
<dbReference type="PROSITE" id="PS00194">
    <property type="entry name" value="THIOREDOXIN_1"/>
    <property type="match status" value="1"/>
</dbReference>
<keyword evidence="7" id="KW-0676">Redox-active center</keyword>
<dbReference type="RefSeq" id="WP_210228056.1">
    <property type="nucleotide sequence ID" value="NZ_CP072800.1"/>
</dbReference>
<dbReference type="EMBL" id="CP072800">
    <property type="protein sequence ID" value="QTR50483.1"/>
    <property type="molecule type" value="Genomic_DNA"/>
</dbReference>
<dbReference type="Proteomes" id="UP000672027">
    <property type="component" value="Chromosome"/>
</dbReference>
<keyword evidence="5" id="KW-0574">Periplasm</keyword>
<dbReference type="PROSITE" id="PS51352">
    <property type="entry name" value="THIOREDOXIN_2"/>
    <property type="match status" value="1"/>
</dbReference>
<evidence type="ECO:0000313" key="11">
    <source>
        <dbReference type="Proteomes" id="UP000672027"/>
    </source>
</evidence>
<dbReference type="InterPro" id="IPR017937">
    <property type="entry name" value="Thioredoxin_CS"/>
</dbReference>
<sequence>MKCVFSRTCGIALAAMLALAGCFSESTQAEAVNQTAVPSIAALAPAQTSAPTPAAPTLNVREGVHYTVISPPIPTQAPQGKVEVVEMFWYGCPHCYTLEPTIHRYLQSKPDNVVFQQVPSTLSPRWAYHAKLFYVGKMLDPNGQKQVHNKIFEALQKQRRQINNDDAMIRFFGEQGFTAEQVTKALQSMEMQAMLARSDEVGKGSKADSVPVIIVNGKYMTSPSKVGSEDGLLQVINHLTKLK</sequence>
<feature type="signal peptide" evidence="8">
    <location>
        <begin position="1"/>
        <end position="20"/>
    </location>
</feature>